<accession>A0ABD1ZYM4</accession>
<comment type="caution">
    <text evidence="1">The sequence shown here is derived from an EMBL/GenBank/DDBJ whole genome shotgun (WGS) entry which is preliminary data.</text>
</comment>
<evidence type="ECO:0000313" key="1">
    <source>
        <dbReference type="EMBL" id="KAL2713272.1"/>
    </source>
</evidence>
<gene>
    <name evidence="1" type="ORF">V1478_016970</name>
</gene>
<organism evidence="1 2">
    <name type="scientific">Vespula squamosa</name>
    <name type="common">Southern yellow jacket</name>
    <name type="synonym">Wasp</name>
    <dbReference type="NCBI Taxonomy" id="30214"/>
    <lineage>
        <taxon>Eukaryota</taxon>
        <taxon>Metazoa</taxon>
        <taxon>Ecdysozoa</taxon>
        <taxon>Arthropoda</taxon>
        <taxon>Hexapoda</taxon>
        <taxon>Insecta</taxon>
        <taxon>Pterygota</taxon>
        <taxon>Neoptera</taxon>
        <taxon>Endopterygota</taxon>
        <taxon>Hymenoptera</taxon>
        <taxon>Apocrita</taxon>
        <taxon>Aculeata</taxon>
        <taxon>Vespoidea</taxon>
        <taxon>Vespidae</taxon>
        <taxon>Vespinae</taxon>
        <taxon>Vespula</taxon>
    </lineage>
</organism>
<name>A0ABD1ZYM4_VESSQ</name>
<dbReference type="EMBL" id="JAUDFV010000158">
    <property type="protein sequence ID" value="KAL2713272.1"/>
    <property type="molecule type" value="Genomic_DNA"/>
</dbReference>
<evidence type="ECO:0000313" key="2">
    <source>
        <dbReference type="Proteomes" id="UP001607302"/>
    </source>
</evidence>
<keyword evidence="2" id="KW-1185">Reference proteome</keyword>
<feature type="non-terminal residue" evidence="1">
    <location>
        <position position="98"/>
    </location>
</feature>
<proteinExistence type="predicted"/>
<sequence>MDISEDCWEHVGLLQEVSPSEPAPPPLQPDFLIQQQENILDALANILEFPARGLTSHTKLIIFIRNERDATTLGILSSFEEAAPPYPDTNLDVPKCPM</sequence>
<protein>
    <submittedName>
        <fullName evidence="1">Homeobox protein caupolican-like isoform X1</fullName>
    </submittedName>
</protein>
<dbReference type="AlphaFoldDB" id="A0ABD1ZYM4"/>
<dbReference type="Proteomes" id="UP001607302">
    <property type="component" value="Unassembled WGS sequence"/>
</dbReference>
<reference evidence="1 2" key="1">
    <citation type="journal article" date="2024" name="Ann. Entomol. Soc. Am.">
        <title>Genomic analyses of the southern and eastern yellowjacket wasps (Hymenoptera: Vespidae) reveal evolutionary signatures of social life.</title>
        <authorList>
            <person name="Catto M.A."/>
            <person name="Caine P.B."/>
            <person name="Orr S.E."/>
            <person name="Hunt B.G."/>
            <person name="Goodisman M.A.D."/>
        </authorList>
    </citation>
    <scope>NUCLEOTIDE SEQUENCE [LARGE SCALE GENOMIC DNA]</scope>
    <source>
        <strain evidence="1">233</strain>
        <tissue evidence="1">Head and thorax</tissue>
    </source>
</reference>